<dbReference type="EMBL" id="BMAV01009273">
    <property type="protein sequence ID" value="GFY53440.1"/>
    <property type="molecule type" value="Genomic_DNA"/>
</dbReference>
<organism evidence="2 3">
    <name type="scientific">Trichonephila inaurata madagascariensis</name>
    <dbReference type="NCBI Taxonomy" id="2747483"/>
    <lineage>
        <taxon>Eukaryota</taxon>
        <taxon>Metazoa</taxon>
        <taxon>Ecdysozoa</taxon>
        <taxon>Arthropoda</taxon>
        <taxon>Chelicerata</taxon>
        <taxon>Arachnida</taxon>
        <taxon>Araneae</taxon>
        <taxon>Araneomorphae</taxon>
        <taxon>Entelegynae</taxon>
        <taxon>Araneoidea</taxon>
        <taxon>Nephilidae</taxon>
        <taxon>Trichonephila</taxon>
        <taxon>Trichonephila inaurata</taxon>
    </lineage>
</organism>
<keyword evidence="1" id="KW-1133">Transmembrane helix</keyword>
<evidence type="ECO:0000313" key="3">
    <source>
        <dbReference type="Proteomes" id="UP000886998"/>
    </source>
</evidence>
<feature type="transmembrane region" description="Helical" evidence="1">
    <location>
        <begin position="23"/>
        <end position="48"/>
    </location>
</feature>
<evidence type="ECO:0000256" key="1">
    <source>
        <dbReference type="SAM" id="Phobius"/>
    </source>
</evidence>
<keyword evidence="1" id="KW-0472">Membrane</keyword>
<evidence type="ECO:0000313" key="2">
    <source>
        <dbReference type="EMBL" id="GFY53440.1"/>
    </source>
</evidence>
<feature type="transmembrane region" description="Helical" evidence="1">
    <location>
        <begin position="200"/>
        <end position="221"/>
    </location>
</feature>
<name>A0A8X6XIU5_9ARAC</name>
<feature type="transmembrane region" description="Helical" evidence="1">
    <location>
        <begin position="88"/>
        <end position="109"/>
    </location>
</feature>
<accession>A0A8X6XIU5</accession>
<feature type="transmembrane region" description="Helical" evidence="1">
    <location>
        <begin position="121"/>
        <end position="144"/>
    </location>
</feature>
<dbReference type="Proteomes" id="UP000886998">
    <property type="component" value="Unassembled WGS sequence"/>
</dbReference>
<gene>
    <name evidence="2" type="primary">AVEN_119040_1</name>
    <name evidence="2" type="ORF">TNIN_408231</name>
</gene>
<reference evidence="2" key="1">
    <citation type="submission" date="2020-08" db="EMBL/GenBank/DDBJ databases">
        <title>Multicomponent nature underlies the extraordinary mechanical properties of spider dragline silk.</title>
        <authorList>
            <person name="Kono N."/>
            <person name="Nakamura H."/>
            <person name="Mori M."/>
            <person name="Yoshida Y."/>
            <person name="Ohtoshi R."/>
            <person name="Malay A.D."/>
            <person name="Moran D.A.P."/>
            <person name="Tomita M."/>
            <person name="Numata K."/>
            <person name="Arakawa K."/>
        </authorList>
    </citation>
    <scope>NUCLEOTIDE SEQUENCE</scope>
</reference>
<comment type="caution">
    <text evidence="2">The sequence shown here is derived from an EMBL/GenBank/DDBJ whole genome shotgun (WGS) entry which is preliminary data.</text>
</comment>
<dbReference type="AlphaFoldDB" id="A0A8X6XIU5"/>
<proteinExistence type="predicted"/>
<keyword evidence="1" id="KW-0812">Transmembrane</keyword>
<sequence length="227" mass="25498">MIEGMFISEKLKKVFLVLYDINAIINTTLLTLNSVSLSAFYGLACFYITDLCRHAEKAVANAKEIRECKAVIYQRLIIRNLMQSLENFMCFPAFTLVVSSMTGMFWSSYKVIFVTNKTNNSYLHYLSCTAAEMFHCSIIGMLILSASSANTAAEVAKEAVLSFPGKIPQYYNELKVILRKDSKKNICLTLWKVYKIDRSLIISAVGVVMSYGFLIATLGTVNSHNNK</sequence>
<protein>
    <submittedName>
        <fullName evidence="2">Uncharacterized protein</fullName>
    </submittedName>
</protein>
<keyword evidence="3" id="KW-1185">Reference proteome</keyword>